<evidence type="ECO:0000313" key="4">
    <source>
        <dbReference type="Proteomes" id="UP001150924"/>
    </source>
</evidence>
<dbReference type="InterPro" id="IPR001296">
    <property type="entry name" value="Glyco_trans_1"/>
</dbReference>
<comment type="caution">
    <text evidence="3">The sequence shown here is derived from an EMBL/GenBank/DDBJ whole genome shotgun (WGS) entry which is preliminary data.</text>
</comment>
<dbReference type="SUPFAM" id="SSF53756">
    <property type="entry name" value="UDP-Glycosyltransferase/glycogen phosphorylase"/>
    <property type="match status" value="1"/>
</dbReference>
<dbReference type="PANTHER" id="PTHR12526">
    <property type="entry name" value="GLYCOSYLTRANSFERASE"/>
    <property type="match status" value="1"/>
</dbReference>
<dbReference type="GO" id="GO:0016757">
    <property type="term" value="F:glycosyltransferase activity"/>
    <property type="evidence" value="ECO:0007669"/>
    <property type="project" value="InterPro"/>
</dbReference>
<proteinExistence type="predicted"/>
<sequence>MRIAQVAPLFESVPPHTYGGTERVVSYLTEELVRGGADVTLFASGDSRTRAELDPICARALRLDPECRDSLAPTIRLLERVARRAHEFDVVHFHIDYLHFPLSRRLGVKQLTTLHGRLDTRELQAVFDEFADMPVVSISLAQRRPLAQARFIGNVYHGLPLDLYRFEPEPDDYLAFIGRVSPEKRVDRAVAIARRLGMRLRVAAKIDRHDREYYEREVAGLFADPLVEYVGEIGEDDKGAFLGKARCLLFPVDWPEPFGLAMIEAMACGTPVVAFRCGSIPEVLDEGVTGYCVDSLEAAAAAAARAMTLDRRRCRERFERRFSAERMARDYMRLYGAIVEDRGGGVAASP</sequence>
<dbReference type="InterPro" id="IPR028098">
    <property type="entry name" value="Glyco_trans_4-like_N"/>
</dbReference>
<dbReference type="CDD" id="cd03802">
    <property type="entry name" value="GT4_AviGT4-like"/>
    <property type="match status" value="1"/>
</dbReference>
<dbReference type="PANTHER" id="PTHR12526:SF595">
    <property type="entry name" value="BLL5217 PROTEIN"/>
    <property type="match status" value="1"/>
</dbReference>
<dbReference type="Gene3D" id="3.40.50.2000">
    <property type="entry name" value="Glycogen Phosphorylase B"/>
    <property type="match status" value="2"/>
</dbReference>
<evidence type="ECO:0000259" key="1">
    <source>
        <dbReference type="Pfam" id="PF00534"/>
    </source>
</evidence>
<dbReference type="Pfam" id="PF00534">
    <property type="entry name" value="Glycos_transf_1"/>
    <property type="match status" value="1"/>
</dbReference>
<keyword evidence="4" id="KW-1185">Reference proteome</keyword>
<protein>
    <submittedName>
        <fullName evidence="3">Glycosyltransferase family 4 protein</fullName>
    </submittedName>
</protein>
<gene>
    <name evidence="3" type="ORF">OV079_20125</name>
</gene>
<dbReference type="AlphaFoldDB" id="A0A9X3EY75"/>
<accession>A0A9X3EY75</accession>
<organism evidence="3 4">
    <name type="scientific">Nannocystis pusilla</name>
    <dbReference type="NCBI Taxonomy" id="889268"/>
    <lineage>
        <taxon>Bacteria</taxon>
        <taxon>Pseudomonadati</taxon>
        <taxon>Myxococcota</taxon>
        <taxon>Polyangia</taxon>
        <taxon>Nannocystales</taxon>
        <taxon>Nannocystaceae</taxon>
        <taxon>Nannocystis</taxon>
    </lineage>
</organism>
<evidence type="ECO:0000313" key="3">
    <source>
        <dbReference type="EMBL" id="MCY1007818.1"/>
    </source>
</evidence>
<evidence type="ECO:0000259" key="2">
    <source>
        <dbReference type="Pfam" id="PF13439"/>
    </source>
</evidence>
<name>A0A9X3EY75_9BACT</name>
<dbReference type="RefSeq" id="WP_267770454.1">
    <property type="nucleotide sequence ID" value="NZ_JAPNKE010000002.1"/>
</dbReference>
<feature type="domain" description="Glycosyl transferase family 1" evidence="1">
    <location>
        <begin position="168"/>
        <end position="317"/>
    </location>
</feature>
<reference evidence="3" key="1">
    <citation type="submission" date="2022-11" db="EMBL/GenBank/DDBJ databases">
        <title>Minimal conservation of predation-associated metabolite biosynthetic gene clusters underscores biosynthetic potential of Myxococcota including descriptions for ten novel species: Archangium lansinium sp. nov., Myxococcus landrumus sp. nov., Nannocystis bai.</title>
        <authorList>
            <person name="Ahearne A."/>
            <person name="Stevens C."/>
            <person name="Phillips K."/>
        </authorList>
    </citation>
    <scope>NUCLEOTIDE SEQUENCE</scope>
    <source>
        <strain evidence="3">Na p29</strain>
    </source>
</reference>
<dbReference type="Proteomes" id="UP001150924">
    <property type="component" value="Unassembled WGS sequence"/>
</dbReference>
<feature type="domain" description="Glycosyltransferase subfamily 4-like N-terminal" evidence="2">
    <location>
        <begin position="18"/>
        <end position="119"/>
    </location>
</feature>
<dbReference type="Pfam" id="PF13439">
    <property type="entry name" value="Glyco_transf_4"/>
    <property type="match status" value="1"/>
</dbReference>
<dbReference type="EMBL" id="JAPNKE010000002">
    <property type="protein sequence ID" value="MCY1007818.1"/>
    <property type="molecule type" value="Genomic_DNA"/>
</dbReference>